<feature type="domain" description="N-acetyltransferase" evidence="4">
    <location>
        <begin position="26"/>
        <end position="190"/>
    </location>
</feature>
<keyword evidence="1 5" id="KW-0808">Transferase</keyword>
<accession>A0A165YXU5</accession>
<dbReference type="OrthoDB" id="9804153at2"/>
<dbReference type="GO" id="GO:0008999">
    <property type="term" value="F:protein-N-terminal-alanine acetyltransferase activity"/>
    <property type="evidence" value="ECO:0007669"/>
    <property type="project" value="TreeGrafter"/>
</dbReference>
<dbReference type="InterPro" id="IPR051531">
    <property type="entry name" value="N-acetyltransferase"/>
</dbReference>
<dbReference type="Proteomes" id="UP000076577">
    <property type="component" value="Unassembled WGS sequence"/>
</dbReference>
<dbReference type="EC" id="2.3.1.-" evidence="5"/>
<comment type="caution">
    <text evidence="5">The sequence shown here is derived from an EMBL/GenBank/DDBJ whole genome shotgun (WGS) entry which is preliminary data.</text>
</comment>
<dbReference type="AlphaFoldDB" id="A0A165YXU5"/>
<keyword evidence="2 5" id="KW-0012">Acyltransferase</keyword>
<evidence type="ECO:0000256" key="2">
    <source>
        <dbReference type="ARBA" id="ARBA00023315"/>
    </source>
</evidence>
<name>A0A165YXU5_9HYPH</name>
<gene>
    <name evidence="5" type="primary">rimL</name>
    <name evidence="5" type="ORF">PsAD2_02083</name>
</gene>
<dbReference type="GO" id="GO:0005737">
    <property type="term" value="C:cytoplasm"/>
    <property type="evidence" value="ECO:0007669"/>
    <property type="project" value="TreeGrafter"/>
</dbReference>
<dbReference type="InterPro" id="IPR000182">
    <property type="entry name" value="GNAT_dom"/>
</dbReference>
<evidence type="ECO:0000259" key="4">
    <source>
        <dbReference type="PROSITE" id="PS51186"/>
    </source>
</evidence>
<comment type="similarity">
    <text evidence="3">Belongs to the acetyltransferase family. RimJ subfamily.</text>
</comment>
<dbReference type="PATRIC" id="fig|989403.3.peg.2226"/>
<dbReference type="PANTHER" id="PTHR43792:SF8">
    <property type="entry name" value="[RIBOSOMAL PROTEIN US5]-ALANINE N-ACETYLTRANSFERASE"/>
    <property type="match status" value="1"/>
</dbReference>
<evidence type="ECO:0000313" key="6">
    <source>
        <dbReference type="Proteomes" id="UP000076577"/>
    </source>
</evidence>
<evidence type="ECO:0000313" key="5">
    <source>
        <dbReference type="EMBL" id="KZL19331.1"/>
    </source>
</evidence>
<dbReference type="Gene3D" id="3.40.630.30">
    <property type="match status" value="1"/>
</dbReference>
<reference evidence="5 6" key="1">
    <citation type="journal article" date="2016" name="Front. Microbiol.">
        <title>Comparative Genomic Analysis Reveals a Diverse Repertoire of Genes Involved in Prokaryote-Eukaryote Interactions within the Pseudovibrio Genus.</title>
        <authorList>
            <person name="Romano S."/>
            <person name="Fernandez-Guerra A."/>
            <person name="Reen F.J."/>
            <person name="Glockner F.O."/>
            <person name="Crowley S.P."/>
            <person name="O'Sullivan O."/>
            <person name="Cotter P.D."/>
            <person name="Adams C."/>
            <person name="Dobson A.D."/>
            <person name="O'Gara F."/>
        </authorList>
    </citation>
    <scope>NUCLEOTIDE SEQUENCE [LARGE SCALE GENOMIC DNA]</scope>
    <source>
        <strain evidence="5 6">Ad2</strain>
    </source>
</reference>
<keyword evidence="6" id="KW-1185">Reference proteome</keyword>
<dbReference type="InterPro" id="IPR016181">
    <property type="entry name" value="Acyl_CoA_acyltransferase"/>
</dbReference>
<proteinExistence type="inferred from homology"/>
<sequence length="202" mass="22196">MVVEYEEIPEESSCIAAGSPQDTARLVIDRARKDDLADILFLANNRRIAEKLASMPHPFTYEDAKALVKRSEVLLQSQATFAIRMKNTGRFIGAIGFNPLAEDFGAVHLGYWVGEPFWNQGYATEAVKSVIEFAFADAGIRELSASCRVSNPASQHILTKCGFKQDGTTKLHSLGAKAMVDATRLTLTRTQWIANSRWGSAG</sequence>
<dbReference type="Pfam" id="PF13302">
    <property type="entry name" value="Acetyltransf_3"/>
    <property type="match status" value="1"/>
</dbReference>
<dbReference type="EMBL" id="LMCB01000015">
    <property type="protein sequence ID" value="KZL19331.1"/>
    <property type="molecule type" value="Genomic_DNA"/>
</dbReference>
<evidence type="ECO:0000256" key="1">
    <source>
        <dbReference type="ARBA" id="ARBA00022679"/>
    </source>
</evidence>
<dbReference type="PROSITE" id="PS51186">
    <property type="entry name" value="GNAT"/>
    <property type="match status" value="1"/>
</dbReference>
<organism evidence="5 6">
    <name type="scientific">Pseudovibrio axinellae</name>
    <dbReference type="NCBI Taxonomy" id="989403"/>
    <lineage>
        <taxon>Bacteria</taxon>
        <taxon>Pseudomonadati</taxon>
        <taxon>Pseudomonadota</taxon>
        <taxon>Alphaproteobacteria</taxon>
        <taxon>Hyphomicrobiales</taxon>
        <taxon>Stappiaceae</taxon>
        <taxon>Pseudovibrio</taxon>
    </lineage>
</organism>
<dbReference type="PANTHER" id="PTHR43792">
    <property type="entry name" value="GNAT FAMILY, PUTATIVE (AFU_ORTHOLOGUE AFUA_3G00765)-RELATED-RELATED"/>
    <property type="match status" value="1"/>
</dbReference>
<evidence type="ECO:0000256" key="3">
    <source>
        <dbReference type="ARBA" id="ARBA00038502"/>
    </source>
</evidence>
<protein>
    <submittedName>
        <fullName evidence="5">Ribosomal-protein-serine acetyltransferase</fullName>
        <ecNumber evidence="5">2.3.1.-</ecNumber>
    </submittedName>
</protein>
<dbReference type="STRING" id="989403.SAMN05421798_102624"/>
<dbReference type="SUPFAM" id="SSF55729">
    <property type="entry name" value="Acyl-CoA N-acyltransferases (Nat)"/>
    <property type="match status" value="1"/>
</dbReference>